<comment type="caution">
    <text evidence="2">The sequence shown here is derived from an EMBL/GenBank/DDBJ whole genome shotgun (WGS) entry which is preliminary data.</text>
</comment>
<keyword evidence="3" id="KW-1185">Reference proteome</keyword>
<evidence type="ECO:0000256" key="1">
    <source>
        <dbReference type="SAM" id="MobiDB-lite"/>
    </source>
</evidence>
<feature type="region of interest" description="Disordered" evidence="1">
    <location>
        <begin position="139"/>
        <end position="174"/>
    </location>
</feature>
<dbReference type="STRING" id="93759.A0A1R3FY54"/>
<reference evidence="3" key="1">
    <citation type="submission" date="2013-09" db="EMBL/GenBank/DDBJ databases">
        <title>Corchorus olitorius genome sequencing.</title>
        <authorList>
            <person name="Alam M."/>
            <person name="Haque M.S."/>
            <person name="Islam M.S."/>
            <person name="Emdad E.M."/>
            <person name="Islam M.M."/>
            <person name="Ahmed B."/>
            <person name="Halim A."/>
            <person name="Hossen Q.M.M."/>
            <person name="Hossain M.Z."/>
            <person name="Ahmed R."/>
            <person name="Khan M.M."/>
            <person name="Islam R."/>
            <person name="Rashid M.M."/>
            <person name="Khan S.A."/>
            <person name="Rahman M.S."/>
            <person name="Alam M."/>
            <person name="Yahiya A.S."/>
            <person name="Khan M.S."/>
            <person name="Azam M.S."/>
            <person name="Haque T."/>
            <person name="Lashkar M.Z.H."/>
            <person name="Akhand A.I."/>
            <person name="Morshed G."/>
            <person name="Roy S."/>
            <person name="Uddin K.S."/>
            <person name="Rabeya T."/>
            <person name="Hossain A.S."/>
            <person name="Chowdhury A."/>
            <person name="Snigdha A.R."/>
            <person name="Mortoza M.S."/>
            <person name="Matin S.A."/>
            <person name="Hoque S.M.E."/>
            <person name="Islam M.K."/>
            <person name="Roy D.K."/>
            <person name="Haider R."/>
            <person name="Moosa M.M."/>
            <person name="Elias S.M."/>
            <person name="Hasan A.M."/>
            <person name="Jahan S."/>
            <person name="Shafiuddin M."/>
            <person name="Mahmood N."/>
            <person name="Shommy N.S."/>
        </authorList>
    </citation>
    <scope>NUCLEOTIDE SEQUENCE [LARGE SCALE GENOMIC DNA]</scope>
    <source>
        <strain evidence="3">cv. O-4</strain>
    </source>
</reference>
<evidence type="ECO:0000313" key="2">
    <source>
        <dbReference type="EMBL" id="OMO50787.1"/>
    </source>
</evidence>
<evidence type="ECO:0000313" key="3">
    <source>
        <dbReference type="Proteomes" id="UP000187203"/>
    </source>
</evidence>
<dbReference type="AlphaFoldDB" id="A0A1R3FY54"/>
<protein>
    <submittedName>
        <fullName evidence="2">Uncharacterized protein</fullName>
    </submittedName>
</protein>
<name>A0A1R3FY54_9ROSI</name>
<dbReference type="EMBL" id="AWUE01024421">
    <property type="protein sequence ID" value="OMO50787.1"/>
    <property type="molecule type" value="Genomic_DNA"/>
</dbReference>
<feature type="compositionally biased region" description="Pro residues" evidence="1">
    <location>
        <begin position="160"/>
        <end position="174"/>
    </location>
</feature>
<feature type="compositionally biased region" description="Basic and acidic residues" evidence="1">
    <location>
        <begin position="11"/>
        <end position="55"/>
    </location>
</feature>
<dbReference type="Proteomes" id="UP000187203">
    <property type="component" value="Unassembled WGS sequence"/>
</dbReference>
<dbReference type="OrthoDB" id="76949at2759"/>
<proteinExistence type="predicted"/>
<sequence>MGQPPPSSYESRQRMPNSRERMPDSRERMPDSRERMPDPRERMPEPRERMPESREASMLGRIPSTRNADDLPRMTSSRNAYSPWTLDHLRQRSPDRVIGTSRGLSPPRAVEELQRRPLSRTYDDVRTVPYMGKDVLDAPRPVNTPPFVTKSTLPTSSAKPMPPGPPIPTPVPPPSSIVQKSSYPVCTICRLLSILLVEDAMNMFSIYVFYSIFCCEHLLLMFIS</sequence>
<organism evidence="2 3">
    <name type="scientific">Corchorus olitorius</name>
    <dbReference type="NCBI Taxonomy" id="93759"/>
    <lineage>
        <taxon>Eukaryota</taxon>
        <taxon>Viridiplantae</taxon>
        <taxon>Streptophyta</taxon>
        <taxon>Embryophyta</taxon>
        <taxon>Tracheophyta</taxon>
        <taxon>Spermatophyta</taxon>
        <taxon>Magnoliopsida</taxon>
        <taxon>eudicotyledons</taxon>
        <taxon>Gunneridae</taxon>
        <taxon>Pentapetalae</taxon>
        <taxon>rosids</taxon>
        <taxon>malvids</taxon>
        <taxon>Malvales</taxon>
        <taxon>Malvaceae</taxon>
        <taxon>Grewioideae</taxon>
        <taxon>Apeibeae</taxon>
        <taxon>Corchorus</taxon>
    </lineage>
</organism>
<accession>A0A1R3FY54</accession>
<feature type="region of interest" description="Disordered" evidence="1">
    <location>
        <begin position="1"/>
        <end position="114"/>
    </location>
</feature>
<gene>
    <name evidence="2" type="ORF">COLO4_37887</name>
</gene>